<organism evidence="8 9">
    <name type="scientific">Sphaeroforma arctica JP610</name>
    <dbReference type="NCBI Taxonomy" id="667725"/>
    <lineage>
        <taxon>Eukaryota</taxon>
        <taxon>Ichthyosporea</taxon>
        <taxon>Ichthyophonida</taxon>
        <taxon>Sphaeroforma</taxon>
    </lineage>
</organism>
<dbReference type="RefSeq" id="XP_014151204.1">
    <property type="nucleotide sequence ID" value="XM_014295729.1"/>
</dbReference>
<feature type="domain" description="Adenosine deaminase" evidence="7">
    <location>
        <begin position="21"/>
        <end position="63"/>
    </location>
</feature>
<dbReference type="GeneID" id="25910740"/>
<dbReference type="EMBL" id="KQ242776">
    <property type="protein sequence ID" value="KNC77302.1"/>
    <property type="molecule type" value="Genomic_DNA"/>
</dbReference>
<dbReference type="Gene3D" id="3.20.20.140">
    <property type="entry name" value="Metal-dependent hydrolases"/>
    <property type="match status" value="1"/>
</dbReference>
<evidence type="ECO:0000256" key="1">
    <source>
        <dbReference type="ARBA" id="ARBA00001947"/>
    </source>
</evidence>
<dbReference type="GO" id="GO:0005829">
    <property type="term" value="C:cytosol"/>
    <property type="evidence" value="ECO:0007669"/>
    <property type="project" value="TreeGrafter"/>
</dbReference>
<comment type="similarity">
    <text evidence="2">Belongs to the metallo-dependent hydrolases superfamily. Adenosine and AMP deaminases family.</text>
</comment>
<accession>A0A0L0FKJ7</accession>
<dbReference type="InterPro" id="IPR032466">
    <property type="entry name" value="Metal_Hydrolase"/>
</dbReference>
<keyword evidence="6" id="KW-0862">Zinc</keyword>
<evidence type="ECO:0000256" key="3">
    <source>
        <dbReference type="ARBA" id="ARBA00012784"/>
    </source>
</evidence>
<dbReference type="PANTHER" id="PTHR11409">
    <property type="entry name" value="ADENOSINE DEAMINASE"/>
    <property type="match status" value="1"/>
</dbReference>
<sequence length="292" mass="32820">MGDRRPSTHPPITTEFLKALPKTDLHLHLDGSVRLTTLIELAEQEGIELPANTVEGLKEKVFKEHYESRLVPPLTLGRYIEVRFAPQLHFNDKMDIPQIVHAVNNGLKRAKDEFNDCDGVKEGSEPEFNYGIICTAMRMFAPVFSEYYRDLSRCHQFAPDKTLQSLASIELARAAVHLRDIDGLPIVGFDLAGSENGFPPKIHNEAFDYVTKNFMNRTVHAGEAFGPESIVQAIVGCSAQRIGHGYHLFSTENVTNKDIKDADKFVHDLVQVHMRARRNPLQMVTKTSSLSV</sequence>
<proteinExistence type="inferred from homology"/>
<evidence type="ECO:0000313" key="8">
    <source>
        <dbReference type="EMBL" id="KNC77302.1"/>
    </source>
</evidence>
<keyword evidence="5" id="KW-0378">Hydrolase</keyword>
<dbReference type="SUPFAM" id="SSF51556">
    <property type="entry name" value="Metallo-dependent hydrolases"/>
    <property type="match status" value="1"/>
</dbReference>
<dbReference type="InterPro" id="IPR006330">
    <property type="entry name" value="Ado/ade_deaminase"/>
</dbReference>
<dbReference type="GO" id="GO:0046872">
    <property type="term" value="F:metal ion binding"/>
    <property type="evidence" value="ECO:0007669"/>
    <property type="project" value="UniProtKB-KW"/>
</dbReference>
<gene>
    <name evidence="8" type="ORF">SARC_10236</name>
</gene>
<dbReference type="GO" id="GO:0004000">
    <property type="term" value="F:adenosine deaminase activity"/>
    <property type="evidence" value="ECO:0007669"/>
    <property type="project" value="UniProtKB-ARBA"/>
</dbReference>
<dbReference type="GO" id="GO:0043103">
    <property type="term" value="P:hypoxanthine salvage"/>
    <property type="evidence" value="ECO:0007669"/>
    <property type="project" value="TreeGrafter"/>
</dbReference>
<evidence type="ECO:0000256" key="6">
    <source>
        <dbReference type="ARBA" id="ARBA00022833"/>
    </source>
</evidence>
<dbReference type="GO" id="GO:0006154">
    <property type="term" value="P:adenosine catabolic process"/>
    <property type="evidence" value="ECO:0007669"/>
    <property type="project" value="TreeGrafter"/>
</dbReference>
<dbReference type="STRING" id="667725.A0A0L0FKJ7"/>
<dbReference type="eggNOG" id="KOG1097">
    <property type="taxonomic scope" value="Eukaryota"/>
</dbReference>
<dbReference type="Proteomes" id="UP000054560">
    <property type="component" value="Unassembled WGS sequence"/>
</dbReference>
<protein>
    <recommendedName>
        <fullName evidence="3">adenosine deaminase</fullName>
        <ecNumber evidence="3">3.5.4.4</ecNumber>
    </recommendedName>
</protein>
<evidence type="ECO:0000313" key="9">
    <source>
        <dbReference type="Proteomes" id="UP000054560"/>
    </source>
</evidence>
<evidence type="ECO:0000259" key="7">
    <source>
        <dbReference type="Pfam" id="PF00962"/>
    </source>
</evidence>
<dbReference type="PANTHER" id="PTHR11409:SF43">
    <property type="entry name" value="ADENOSINE DEAMINASE"/>
    <property type="match status" value="1"/>
</dbReference>
<comment type="cofactor">
    <cofactor evidence="1">
        <name>Zn(2+)</name>
        <dbReference type="ChEBI" id="CHEBI:29105"/>
    </cofactor>
</comment>
<dbReference type="GO" id="GO:0009897">
    <property type="term" value="C:external side of plasma membrane"/>
    <property type="evidence" value="ECO:0007669"/>
    <property type="project" value="TreeGrafter"/>
</dbReference>
<name>A0A0L0FKJ7_9EUKA</name>
<evidence type="ECO:0000256" key="4">
    <source>
        <dbReference type="ARBA" id="ARBA00022723"/>
    </source>
</evidence>
<dbReference type="InterPro" id="IPR001365">
    <property type="entry name" value="A_deaminase_dom"/>
</dbReference>
<dbReference type="EC" id="3.5.4.4" evidence="3"/>
<reference evidence="8 9" key="1">
    <citation type="submission" date="2011-02" db="EMBL/GenBank/DDBJ databases">
        <title>The Genome Sequence of Sphaeroforma arctica JP610.</title>
        <authorList>
            <consortium name="The Broad Institute Genome Sequencing Platform"/>
            <person name="Russ C."/>
            <person name="Cuomo C."/>
            <person name="Young S.K."/>
            <person name="Zeng Q."/>
            <person name="Gargeya S."/>
            <person name="Alvarado L."/>
            <person name="Berlin A."/>
            <person name="Chapman S.B."/>
            <person name="Chen Z."/>
            <person name="Freedman E."/>
            <person name="Gellesch M."/>
            <person name="Goldberg J."/>
            <person name="Griggs A."/>
            <person name="Gujja S."/>
            <person name="Heilman E."/>
            <person name="Heiman D."/>
            <person name="Howarth C."/>
            <person name="Mehta T."/>
            <person name="Neiman D."/>
            <person name="Pearson M."/>
            <person name="Roberts A."/>
            <person name="Saif S."/>
            <person name="Shea T."/>
            <person name="Shenoy N."/>
            <person name="Sisk P."/>
            <person name="Stolte C."/>
            <person name="Sykes S."/>
            <person name="White J."/>
            <person name="Yandava C."/>
            <person name="Burger G."/>
            <person name="Gray M.W."/>
            <person name="Holland P.W.H."/>
            <person name="King N."/>
            <person name="Lang F.B.F."/>
            <person name="Roger A.J."/>
            <person name="Ruiz-Trillo I."/>
            <person name="Haas B."/>
            <person name="Nusbaum C."/>
            <person name="Birren B."/>
        </authorList>
    </citation>
    <scope>NUCLEOTIDE SEQUENCE [LARGE SCALE GENOMIC DNA]</scope>
    <source>
        <strain evidence="8 9">JP610</strain>
    </source>
</reference>
<keyword evidence="4" id="KW-0479">Metal-binding</keyword>
<dbReference type="GO" id="GO:0046103">
    <property type="term" value="P:inosine biosynthetic process"/>
    <property type="evidence" value="ECO:0007669"/>
    <property type="project" value="TreeGrafter"/>
</dbReference>
<dbReference type="Pfam" id="PF00962">
    <property type="entry name" value="A_deaminase"/>
    <property type="match status" value="2"/>
</dbReference>
<keyword evidence="9" id="KW-1185">Reference proteome</keyword>
<dbReference type="AlphaFoldDB" id="A0A0L0FKJ7"/>
<dbReference type="GO" id="GO:0060169">
    <property type="term" value="P:negative regulation of adenosine receptor signaling pathway"/>
    <property type="evidence" value="ECO:0007669"/>
    <property type="project" value="TreeGrafter"/>
</dbReference>
<evidence type="ECO:0000256" key="2">
    <source>
        <dbReference type="ARBA" id="ARBA00006676"/>
    </source>
</evidence>
<evidence type="ECO:0000256" key="5">
    <source>
        <dbReference type="ARBA" id="ARBA00022801"/>
    </source>
</evidence>
<dbReference type="OrthoDB" id="272271at2759"/>
<feature type="domain" description="Adenosine deaminase" evidence="7">
    <location>
        <begin position="165"/>
        <end position="250"/>
    </location>
</feature>